<gene>
    <name evidence="1" type="ORF">SAMN05421870_101661</name>
</gene>
<organism evidence="1 2">
    <name type="scientific">Streptomyces qinglanensis</name>
    <dbReference type="NCBI Taxonomy" id="943816"/>
    <lineage>
        <taxon>Bacteria</taxon>
        <taxon>Bacillati</taxon>
        <taxon>Actinomycetota</taxon>
        <taxon>Actinomycetes</taxon>
        <taxon>Kitasatosporales</taxon>
        <taxon>Streptomycetaceae</taxon>
        <taxon>Streptomyces</taxon>
    </lineage>
</organism>
<keyword evidence="2" id="KW-1185">Reference proteome</keyword>
<dbReference type="EMBL" id="FOGO01000001">
    <property type="protein sequence ID" value="SER39353.1"/>
    <property type="molecule type" value="Genomic_DNA"/>
</dbReference>
<protein>
    <submittedName>
        <fullName evidence="1">Uncharacterized protein</fullName>
    </submittedName>
</protein>
<dbReference type="AlphaFoldDB" id="A0A1H9NVH5"/>
<accession>A0A1H9NVH5</accession>
<dbReference type="Proteomes" id="UP000182841">
    <property type="component" value="Unassembled WGS sequence"/>
</dbReference>
<evidence type="ECO:0000313" key="1">
    <source>
        <dbReference type="EMBL" id="SER39353.1"/>
    </source>
</evidence>
<dbReference type="RefSeq" id="WP_074998534.1">
    <property type="nucleotide sequence ID" value="NZ_FOGO01000001.1"/>
</dbReference>
<reference evidence="2" key="1">
    <citation type="submission" date="2016-10" db="EMBL/GenBank/DDBJ databases">
        <authorList>
            <person name="Varghese N."/>
            <person name="Submissions S."/>
        </authorList>
    </citation>
    <scope>NUCLEOTIDE SEQUENCE [LARGE SCALE GENOMIC DNA]</scope>
    <source>
        <strain evidence="2">CGMCC 4.6825</strain>
    </source>
</reference>
<name>A0A1H9NVH5_9ACTN</name>
<sequence length="68" mass="7863">MTPTNIGPETADRDYLPCVYCDQYRSQITRAQHQEEPELEAVLHDVLHLHCEEKHAGVRRLHTAPVSR</sequence>
<evidence type="ECO:0000313" key="2">
    <source>
        <dbReference type="Proteomes" id="UP000182841"/>
    </source>
</evidence>
<proteinExistence type="predicted"/>